<evidence type="ECO:0000313" key="2">
    <source>
        <dbReference type="Proteomes" id="UP001221757"/>
    </source>
</evidence>
<dbReference type="EMBL" id="JARKIE010000068">
    <property type="protein sequence ID" value="KAJ7689936.1"/>
    <property type="molecule type" value="Genomic_DNA"/>
</dbReference>
<gene>
    <name evidence="1" type="ORF">B0H17DRAFT_1180044</name>
</gene>
<keyword evidence="2" id="KW-1185">Reference proteome</keyword>
<dbReference type="Proteomes" id="UP001221757">
    <property type="component" value="Unassembled WGS sequence"/>
</dbReference>
<proteinExistence type="predicted"/>
<evidence type="ECO:0000313" key="1">
    <source>
        <dbReference type="EMBL" id="KAJ7689936.1"/>
    </source>
</evidence>
<sequence>MKAILPSKALAQARQIWDDTFTIVSQGRAGMSDDFLKQFFIHSKEAGQEIMDLNKDSLGDRFNPMNIITHRRCLNRAIELRVRVREHLMMQKIQVNVQINGSFEPEVKTRRYRQTRISQDREVHVYWSNTPLHGDEENPTFPSAPAATSTAAGTVAVEVETADLPLYEESTTVGLTLGPAEWEDNGPGLVRALLDSMPHGTAGGKQITVGRRDECGMLVVQFPNAERVLAFENRWNAQPPPGYEDVPALLQVVPAPDYSAAPAYE</sequence>
<comment type="caution">
    <text evidence="1">The sequence shown here is derived from an EMBL/GenBank/DDBJ whole genome shotgun (WGS) entry which is preliminary data.</text>
</comment>
<dbReference type="AlphaFoldDB" id="A0AAD7DFA8"/>
<accession>A0AAD7DFA8</accession>
<reference evidence="1" key="1">
    <citation type="submission" date="2023-03" db="EMBL/GenBank/DDBJ databases">
        <title>Massive genome expansion in bonnet fungi (Mycena s.s.) driven by repeated elements and novel gene families across ecological guilds.</title>
        <authorList>
            <consortium name="Lawrence Berkeley National Laboratory"/>
            <person name="Harder C.B."/>
            <person name="Miyauchi S."/>
            <person name="Viragh M."/>
            <person name="Kuo A."/>
            <person name="Thoen E."/>
            <person name="Andreopoulos B."/>
            <person name="Lu D."/>
            <person name="Skrede I."/>
            <person name="Drula E."/>
            <person name="Henrissat B."/>
            <person name="Morin E."/>
            <person name="Kohler A."/>
            <person name="Barry K."/>
            <person name="LaButti K."/>
            <person name="Morin E."/>
            <person name="Salamov A."/>
            <person name="Lipzen A."/>
            <person name="Mereny Z."/>
            <person name="Hegedus B."/>
            <person name="Baldrian P."/>
            <person name="Stursova M."/>
            <person name="Weitz H."/>
            <person name="Taylor A."/>
            <person name="Grigoriev I.V."/>
            <person name="Nagy L.G."/>
            <person name="Martin F."/>
            <person name="Kauserud H."/>
        </authorList>
    </citation>
    <scope>NUCLEOTIDE SEQUENCE</scope>
    <source>
        <strain evidence="1">CBHHK067</strain>
    </source>
</reference>
<organism evidence="1 2">
    <name type="scientific">Mycena rosella</name>
    <name type="common">Pink bonnet</name>
    <name type="synonym">Agaricus rosellus</name>
    <dbReference type="NCBI Taxonomy" id="1033263"/>
    <lineage>
        <taxon>Eukaryota</taxon>
        <taxon>Fungi</taxon>
        <taxon>Dikarya</taxon>
        <taxon>Basidiomycota</taxon>
        <taxon>Agaricomycotina</taxon>
        <taxon>Agaricomycetes</taxon>
        <taxon>Agaricomycetidae</taxon>
        <taxon>Agaricales</taxon>
        <taxon>Marasmiineae</taxon>
        <taxon>Mycenaceae</taxon>
        <taxon>Mycena</taxon>
    </lineage>
</organism>
<protein>
    <submittedName>
        <fullName evidence="1">Uncharacterized protein</fullName>
    </submittedName>
</protein>
<name>A0AAD7DFA8_MYCRO</name>